<evidence type="ECO:0000259" key="3">
    <source>
        <dbReference type="PROSITE" id="PS51173"/>
    </source>
</evidence>
<name>L8GRQ6_ACACF</name>
<gene>
    <name evidence="4" type="ORF">ACA1_187760</name>
</gene>
<evidence type="ECO:0000313" key="4">
    <source>
        <dbReference type="EMBL" id="ELR15869.1"/>
    </source>
</evidence>
<dbReference type="Gene3D" id="2.60.40.290">
    <property type="match status" value="1"/>
</dbReference>
<dbReference type="GO" id="GO:0030247">
    <property type="term" value="F:polysaccharide binding"/>
    <property type="evidence" value="ECO:0007669"/>
    <property type="project" value="InterPro"/>
</dbReference>
<dbReference type="AlphaFoldDB" id="L8GRQ6"/>
<evidence type="ECO:0000256" key="2">
    <source>
        <dbReference type="SAM" id="SignalP"/>
    </source>
</evidence>
<feature type="region of interest" description="Disordered" evidence="1">
    <location>
        <begin position="110"/>
        <end position="154"/>
    </location>
</feature>
<feature type="compositionally biased region" description="Low complexity" evidence="1">
    <location>
        <begin position="131"/>
        <end position="143"/>
    </location>
</feature>
<dbReference type="InterPro" id="IPR012291">
    <property type="entry name" value="CBM2_carb-bd_dom_sf"/>
</dbReference>
<reference evidence="4 5" key="1">
    <citation type="journal article" date="2013" name="Genome Biol.">
        <title>Genome of Acanthamoeba castellanii highlights extensive lateral gene transfer and early evolution of tyrosine kinase signaling.</title>
        <authorList>
            <person name="Clarke M."/>
            <person name="Lohan A.J."/>
            <person name="Liu B."/>
            <person name="Lagkouvardos I."/>
            <person name="Roy S."/>
            <person name="Zafar N."/>
            <person name="Bertelli C."/>
            <person name="Schilde C."/>
            <person name="Kianianmomeni A."/>
            <person name="Burglin T.R."/>
            <person name="Frech C."/>
            <person name="Turcotte B."/>
            <person name="Kopec K.O."/>
            <person name="Synnott J.M."/>
            <person name="Choo C."/>
            <person name="Paponov I."/>
            <person name="Finkler A."/>
            <person name="Soon Heng Tan C."/>
            <person name="Hutchins A.P."/>
            <person name="Weinmeier T."/>
            <person name="Rattei T."/>
            <person name="Chu J.S."/>
            <person name="Gimenez G."/>
            <person name="Irimia M."/>
            <person name="Rigden D.J."/>
            <person name="Fitzpatrick D.A."/>
            <person name="Lorenzo-Morales J."/>
            <person name="Bateman A."/>
            <person name="Chiu C.H."/>
            <person name="Tang P."/>
            <person name="Hegemann P."/>
            <person name="Fromm H."/>
            <person name="Raoult D."/>
            <person name="Greub G."/>
            <person name="Miranda-Saavedra D."/>
            <person name="Chen N."/>
            <person name="Nash P."/>
            <person name="Ginger M.L."/>
            <person name="Horn M."/>
            <person name="Schaap P."/>
            <person name="Caler L."/>
            <person name="Loftus B."/>
        </authorList>
    </citation>
    <scope>NUCLEOTIDE SEQUENCE [LARGE SCALE GENOMIC DNA]</scope>
    <source>
        <strain evidence="4 5">Neff</strain>
    </source>
</reference>
<dbReference type="InterPro" id="IPR008965">
    <property type="entry name" value="CBM2/CBM3_carb-bd_dom_sf"/>
</dbReference>
<dbReference type="InterPro" id="IPR019028">
    <property type="entry name" value="CBM_49"/>
</dbReference>
<dbReference type="EMBL" id="KB008020">
    <property type="protein sequence ID" value="ELR15869.1"/>
    <property type="molecule type" value="Genomic_DNA"/>
</dbReference>
<dbReference type="Pfam" id="PF09478">
    <property type="entry name" value="CBM49"/>
    <property type="match status" value="2"/>
</dbReference>
<dbReference type="GO" id="GO:0005975">
    <property type="term" value="P:carbohydrate metabolic process"/>
    <property type="evidence" value="ECO:0007669"/>
    <property type="project" value="InterPro"/>
</dbReference>
<keyword evidence="5" id="KW-1185">Reference proteome</keyword>
<dbReference type="GeneID" id="14916557"/>
<dbReference type="RefSeq" id="XP_004337882.1">
    <property type="nucleotide sequence ID" value="XM_004337834.1"/>
</dbReference>
<dbReference type="VEuPathDB" id="AmoebaDB:ACA1_187760"/>
<dbReference type="InterPro" id="IPR052879">
    <property type="entry name" value="Dd_Spore_Germination_Stalk"/>
</dbReference>
<dbReference type="GO" id="GO:0004553">
    <property type="term" value="F:hydrolase activity, hydrolyzing O-glycosyl compounds"/>
    <property type="evidence" value="ECO:0007669"/>
    <property type="project" value="InterPro"/>
</dbReference>
<evidence type="ECO:0000256" key="1">
    <source>
        <dbReference type="SAM" id="MobiDB-lite"/>
    </source>
</evidence>
<feature type="compositionally biased region" description="Low complexity" evidence="1">
    <location>
        <begin position="267"/>
        <end position="295"/>
    </location>
</feature>
<protein>
    <submittedName>
        <fullName evidence="4">Carbohydrate binding domain CBM49 domain containing protein</fullName>
    </submittedName>
</protein>
<dbReference type="PROSITE" id="PS51173">
    <property type="entry name" value="CBM2"/>
    <property type="match status" value="1"/>
</dbReference>
<dbReference type="PANTHER" id="PTHR33239">
    <property type="entry name" value="CELLULOSE-BINDING DOMAIN-CONTAINING PROTEIN-RELATED"/>
    <property type="match status" value="1"/>
</dbReference>
<keyword evidence="2" id="KW-0732">Signal</keyword>
<dbReference type="InterPro" id="IPR001919">
    <property type="entry name" value="CBD2"/>
</dbReference>
<organism evidence="4 5">
    <name type="scientific">Acanthamoeba castellanii (strain ATCC 30010 / Neff)</name>
    <dbReference type="NCBI Taxonomy" id="1257118"/>
    <lineage>
        <taxon>Eukaryota</taxon>
        <taxon>Amoebozoa</taxon>
        <taxon>Discosea</taxon>
        <taxon>Longamoebia</taxon>
        <taxon>Centramoebida</taxon>
        <taxon>Acanthamoebidae</taxon>
        <taxon>Acanthamoeba</taxon>
    </lineage>
</organism>
<dbReference type="Proteomes" id="UP000011083">
    <property type="component" value="Unassembled WGS sequence"/>
</dbReference>
<feature type="signal peptide" evidence="2">
    <location>
        <begin position="1"/>
        <end position="17"/>
    </location>
</feature>
<dbReference type="GO" id="GO:0005201">
    <property type="term" value="F:extracellular matrix structural constituent"/>
    <property type="evidence" value="ECO:0007669"/>
    <property type="project" value="TreeGrafter"/>
</dbReference>
<sequence>MKRFILLAFVSIKQTLGSSWKQDGKDMSQWNVQLTAGSETVKSLELSITGAALTQVWELTRQPNGLFALPDYRLQSGGIVAGQVHQFGYIWESAAQATITVASINCGTTAPSASPSAAPASPSASPPAPSASPSAVPSIVASPQPSPPSGCSVSVTQTARSANAGGSWTDGAYRFQLYDLAIVNNGNSPVTAAQLTIALATGQAITQSWNIELKSGTASTYVVPNTYGPLQVGATLGAGYVLRSPLAAGQPAAPAIAIDSVTCTGSPTANPSAAPASPSPSASPAAPSASPSAAPTIVATPQPSPTNGCGAVVTITARSAAAGGVWTDNGNTFQIFDVNLANSGQRPINGGVLTFAFAEASATITQFWELNRQGSTNAFNVAFNYGPLQVGAIQGSGIIVRVSGSSPAAKPSTTLSSLSCQ</sequence>
<feature type="domain" description="CBM2" evidence="3">
    <location>
        <begin position="144"/>
        <end position="266"/>
    </location>
</feature>
<dbReference type="GO" id="GO:0031012">
    <property type="term" value="C:extracellular matrix"/>
    <property type="evidence" value="ECO:0007669"/>
    <property type="project" value="TreeGrafter"/>
</dbReference>
<dbReference type="SMART" id="SM01063">
    <property type="entry name" value="CBM49"/>
    <property type="match status" value="2"/>
</dbReference>
<feature type="chain" id="PRO_5003990013" evidence="2">
    <location>
        <begin position="18"/>
        <end position="421"/>
    </location>
</feature>
<dbReference type="SUPFAM" id="SSF49384">
    <property type="entry name" value="Carbohydrate-binding domain"/>
    <property type="match status" value="1"/>
</dbReference>
<accession>L8GRQ6</accession>
<evidence type="ECO:0000313" key="5">
    <source>
        <dbReference type="Proteomes" id="UP000011083"/>
    </source>
</evidence>
<feature type="compositionally biased region" description="Low complexity" evidence="1">
    <location>
        <begin position="110"/>
        <end position="123"/>
    </location>
</feature>
<dbReference type="KEGG" id="acan:ACA1_187760"/>
<dbReference type="OrthoDB" id="20980at2759"/>
<dbReference type="GO" id="GO:0030198">
    <property type="term" value="P:extracellular matrix organization"/>
    <property type="evidence" value="ECO:0007669"/>
    <property type="project" value="TreeGrafter"/>
</dbReference>
<proteinExistence type="predicted"/>
<feature type="region of interest" description="Disordered" evidence="1">
    <location>
        <begin position="267"/>
        <end position="305"/>
    </location>
</feature>